<feature type="chain" id="PRO_5002046277" evidence="2">
    <location>
        <begin position="20"/>
        <end position="83"/>
    </location>
</feature>
<dbReference type="AlphaFoldDB" id="A0A0A9D4Y2"/>
<reference evidence="3" key="1">
    <citation type="submission" date="2014-09" db="EMBL/GenBank/DDBJ databases">
        <authorList>
            <person name="Magalhaes I.L.F."/>
            <person name="Oliveira U."/>
            <person name="Santos F.R."/>
            <person name="Vidigal T.H.D.A."/>
            <person name="Brescovit A.D."/>
            <person name="Santos A.J."/>
        </authorList>
    </citation>
    <scope>NUCLEOTIDE SEQUENCE</scope>
    <source>
        <tissue evidence="3">Shoot tissue taken approximately 20 cm above the soil surface</tissue>
    </source>
</reference>
<organism evidence="3">
    <name type="scientific">Arundo donax</name>
    <name type="common">Giant reed</name>
    <name type="synonym">Donax arundinaceus</name>
    <dbReference type="NCBI Taxonomy" id="35708"/>
    <lineage>
        <taxon>Eukaryota</taxon>
        <taxon>Viridiplantae</taxon>
        <taxon>Streptophyta</taxon>
        <taxon>Embryophyta</taxon>
        <taxon>Tracheophyta</taxon>
        <taxon>Spermatophyta</taxon>
        <taxon>Magnoliopsida</taxon>
        <taxon>Liliopsida</taxon>
        <taxon>Poales</taxon>
        <taxon>Poaceae</taxon>
        <taxon>PACMAD clade</taxon>
        <taxon>Arundinoideae</taxon>
        <taxon>Arundineae</taxon>
        <taxon>Arundo</taxon>
    </lineage>
</organism>
<name>A0A0A9D4Y2_ARUDO</name>
<feature type="signal peptide" evidence="2">
    <location>
        <begin position="1"/>
        <end position="19"/>
    </location>
</feature>
<accession>A0A0A9D4Y2</accession>
<reference evidence="3" key="2">
    <citation type="journal article" date="2015" name="Data Brief">
        <title>Shoot transcriptome of the giant reed, Arundo donax.</title>
        <authorList>
            <person name="Barrero R.A."/>
            <person name="Guerrero F.D."/>
            <person name="Moolhuijzen P."/>
            <person name="Goolsby J.A."/>
            <person name="Tidwell J."/>
            <person name="Bellgard S.E."/>
            <person name="Bellgard M.I."/>
        </authorList>
    </citation>
    <scope>NUCLEOTIDE SEQUENCE</scope>
    <source>
        <tissue evidence="3">Shoot tissue taken approximately 20 cm above the soil surface</tissue>
    </source>
</reference>
<protein>
    <submittedName>
        <fullName evidence="3">Uncharacterized protein</fullName>
    </submittedName>
</protein>
<feature type="coiled-coil region" evidence="1">
    <location>
        <begin position="32"/>
        <end position="59"/>
    </location>
</feature>
<evidence type="ECO:0000313" key="3">
    <source>
        <dbReference type="EMBL" id="JAD78812.1"/>
    </source>
</evidence>
<proteinExistence type="predicted"/>
<keyword evidence="1" id="KW-0175">Coiled coil</keyword>
<evidence type="ECO:0000256" key="2">
    <source>
        <dbReference type="SAM" id="SignalP"/>
    </source>
</evidence>
<dbReference type="EMBL" id="GBRH01219083">
    <property type="protein sequence ID" value="JAD78812.1"/>
    <property type="molecule type" value="Transcribed_RNA"/>
</dbReference>
<keyword evidence="2" id="KW-0732">Signal</keyword>
<evidence type="ECO:0000256" key="1">
    <source>
        <dbReference type="SAM" id="Coils"/>
    </source>
</evidence>
<sequence>MIICRFAGLLLFLPARRESLVKRAANVTIRRMKAFKKRCDSLEKRCKEAGSRAEEVENQVNYEYATNLTSSADIYLSQLTCGA</sequence>